<dbReference type="EMBL" id="BMNE01000004">
    <property type="protein sequence ID" value="GGN86123.1"/>
    <property type="molecule type" value="Genomic_DNA"/>
</dbReference>
<dbReference type="InterPro" id="IPR036689">
    <property type="entry name" value="ESAT-6-like_sf"/>
</dbReference>
<comment type="caution">
    <text evidence="1">The sequence shown here is derived from an EMBL/GenBank/DDBJ whole genome shotgun (WGS) entry which is preliminary data.</text>
</comment>
<sequence>MDIGAIRYDFGAINDAGVGLQAEAQQITTALQDYENDFQRFIEENWSDGEGSAAFVALQAKWQSQSVDLNTKLQKIGATTLSGADNMRATDIAMANRLLG</sequence>
<gene>
    <name evidence="1" type="ORF">GCM10011610_41110</name>
</gene>
<evidence type="ECO:0000313" key="1">
    <source>
        <dbReference type="EMBL" id="GGN86123.1"/>
    </source>
</evidence>
<dbReference type="SUPFAM" id="SSF140453">
    <property type="entry name" value="EsxAB dimer-like"/>
    <property type="match status" value="1"/>
</dbReference>
<dbReference type="Pfam" id="PF06013">
    <property type="entry name" value="WXG100"/>
    <property type="match status" value="1"/>
</dbReference>
<dbReference type="RefSeq" id="WP_189030618.1">
    <property type="nucleotide sequence ID" value="NZ_BMNE01000004.1"/>
</dbReference>
<accession>A0ABQ2KLT0</accession>
<reference evidence="2" key="1">
    <citation type="journal article" date="2019" name="Int. J. Syst. Evol. Microbiol.">
        <title>The Global Catalogue of Microorganisms (GCM) 10K type strain sequencing project: providing services to taxonomists for standard genome sequencing and annotation.</title>
        <authorList>
            <consortium name="The Broad Institute Genomics Platform"/>
            <consortium name="The Broad Institute Genome Sequencing Center for Infectious Disease"/>
            <person name="Wu L."/>
            <person name="Ma J."/>
        </authorList>
    </citation>
    <scope>NUCLEOTIDE SEQUENCE [LARGE SCALE GENOMIC DNA]</scope>
    <source>
        <strain evidence="2">CGMCC 4.7329</strain>
    </source>
</reference>
<keyword evidence="2" id="KW-1185">Reference proteome</keyword>
<dbReference type="Gene3D" id="1.10.287.1060">
    <property type="entry name" value="ESAT-6-like"/>
    <property type="match status" value="1"/>
</dbReference>
<evidence type="ECO:0008006" key="3">
    <source>
        <dbReference type="Google" id="ProtNLM"/>
    </source>
</evidence>
<organism evidence="1 2">
    <name type="scientific">Nocardia rhizosphaerihabitans</name>
    <dbReference type="NCBI Taxonomy" id="1691570"/>
    <lineage>
        <taxon>Bacteria</taxon>
        <taxon>Bacillati</taxon>
        <taxon>Actinomycetota</taxon>
        <taxon>Actinomycetes</taxon>
        <taxon>Mycobacteriales</taxon>
        <taxon>Nocardiaceae</taxon>
        <taxon>Nocardia</taxon>
    </lineage>
</organism>
<name>A0ABQ2KLT0_9NOCA</name>
<evidence type="ECO:0000313" key="2">
    <source>
        <dbReference type="Proteomes" id="UP000658127"/>
    </source>
</evidence>
<proteinExistence type="predicted"/>
<dbReference type="Proteomes" id="UP000658127">
    <property type="component" value="Unassembled WGS sequence"/>
</dbReference>
<dbReference type="InterPro" id="IPR010310">
    <property type="entry name" value="T7SS_ESAT-6-like"/>
</dbReference>
<protein>
    <recommendedName>
        <fullName evidence="3">WXG100 family type VII secretion target</fullName>
    </recommendedName>
</protein>